<feature type="transmembrane region" description="Helical" evidence="7">
    <location>
        <begin position="86"/>
        <end position="109"/>
    </location>
</feature>
<evidence type="ECO:0000256" key="1">
    <source>
        <dbReference type="ARBA" id="ARBA00004141"/>
    </source>
</evidence>
<dbReference type="Pfam" id="PF20684">
    <property type="entry name" value="Fung_rhodopsin"/>
    <property type="match status" value="1"/>
</dbReference>
<comment type="similarity">
    <text evidence="5">Belongs to the SAT4 family.</text>
</comment>
<dbReference type="OrthoDB" id="444631at2759"/>
<dbReference type="PANTHER" id="PTHR33048">
    <property type="entry name" value="PTH11-LIKE INTEGRAL MEMBRANE PROTEIN (AFU_ORTHOLOGUE AFUA_5G11245)"/>
    <property type="match status" value="1"/>
</dbReference>
<gene>
    <name evidence="9" type="ORF">CC78DRAFT_572798</name>
</gene>
<evidence type="ECO:0000256" key="2">
    <source>
        <dbReference type="ARBA" id="ARBA00022692"/>
    </source>
</evidence>
<feature type="transmembrane region" description="Helical" evidence="7">
    <location>
        <begin position="163"/>
        <end position="187"/>
    </location>
</feature>
<evidence type="ECO:0000256" key="4">
    <source>
        <dbReference type="ARBA" id="ARBA00023136"/>
    </source>
</evidence>
<feature type="compositionally biased region" description="Basic and acidic residues" evidence="6">
    <location>
        <begin position="329"/>
        <end position="345"/>
    </location>
</feature>
<proteinExistence type="inferred from homology"/>
<keyword evidence="2 7" id="KW-0812">Transmembrane</keyword>
<evidence type="ECO:0000313" key="9">
    <source>
        <dbReference type="EMBL" id="KAF2258011.1"/>
    </source>
</evidence>
<protein>
    <recommendedName>
        <fullName evidence="8">Rhodopsin domain-containing protein</fullName>
    </recommendedName>
</protein>
<evidence type="ECO:0000256" key="6">
    <source>
        <dbReference type="SAM" id="MobiDB-lite"/>
    </source>
</evidence>
<accession>A0A9P4N495</accession>
<reference evidence="10" key="1">
    <citation type="journal article" date="2020" name="Stud. Mycol.">
        <title>101 Dothideomycetes genomes: A test case for predicting lifestyles and emergence of pathogens.</title>
        <authorList>
            <person name="Haridas S."/>
            <person name="Albert R."/>
            <person name="Binder M."/>
            <person name="Bloem J."/>
            <person name="LaButti K."/>
            <person name="Salamov A."/>
            <person name="Andreopoulos B."/>
            <person name="Baker S."/>
            <person name="Barry K."/>
            <person name="Bills G."/>
            <person name="Bluhm B."/>
            <person name="Cannon C."/>
            <person name="Castanera R."/>
            <person name="Culley D."/>
            <person name="Daum C."/>
            <person name="Ezra D."/>
            <person name="Gonzalez J."/>
            <person name="Henrissat B."/>
            <person name="Kuo A."/>
            <person name="Liang C."/>
            <person name="Lipzen A."/>
            <person name="Lutzoni F."/>
            <person name="Magnuson J."/>
            <person name="Mondo S."/>
            <person name="Nolan M."/>
            <person name="Ohm R."/>
            <person name="Pangilinan J."/>
            <person name="Park H.-J."/>
            <person name="Ramirez L."/>
            <person name="Alfaro M."/>
            <person name="Sun H."/>
            <person name="Tritt A."/>
            <person name="Yoshinaga Y."/>
            <person name="Zwiers L.-H."/>
            <person name="Turgeon B."/>
            <person name="Goodwin S."/>
            <person name="Spatafora J."/>
            <person name="Crous P."/>
            <person name="Grigoriev I."/>
        </authorList>
    </citation>
    <scope>NUCLEOTIDE SEQUENCE [LARGE SCALE GENOMIC DNA]</scope>
    <source>
        <strain evidence="10">CBS 304.66</strain>
    </source>
</reference>
<organism evidence="9 10">
    <name type="scientific">Lojkania enalia</name>
    <dbReference type="NCBI Taxonomy" id="147567"/>
    <lineage>
        <taxon>Eukaryota</taxon>
        <taxon>Fungi</taxon>
        <taxon>Dikarya</taxon>
        <taxon>Ascomycota</taxon>
        <taxon>Pezizomycotina</taxon>
        <taxon>Dothideomycetes</taxon>
        <taxon>Pleosporomycetidae</taxon>
        <taxon>Pleosporales</taxon>
        <taxon>Pleosporales incertae sedis</taxon>
        <taxon>Lojkania</taxon>
    </lineage>
</organism>
<feature type="domain" description="Rhodopsin" evidence="8">
    <location>
        <begin position="27"/>
        <end position="263"/>
    </location>
</feature>
<comment type="subcellular location">
    <subcellularLocation>
        <location evidence="1">Membrane</location>
        <topology evidence="1">Multi-pass membrane protein</topology>
    </subcellularLocation>
</comment>
<dbReference type="EMBL" id="ML986798">
    <property type="protein sequence ID" value="KAF2258011.1"/>
    <property type="molecule type" value="Genomic_DNA"/>
</dbReference>
<keyword evidence="4 7" id="KW-0472">Membrane</keyword>
<feature type="region of interest" description="Disordered" evidence="6">
    <location>
        <begin position="329"/>
        <end position="354"/>
    </location>
</feature>
<sequence length="354" mass="38878">MAMSGRGLTATEVSGVFSGLALIVVIMRLYTRFFLIQCASVEDYFVALAMLCSIGLTICIGLQAKYGMGMHVYELEGVDTEKSLQAFWASLIVYYLSLGLTKSSILLQYKRVFSTKEFQIACWTTISVVTAYTSWTIFGSIFACIPVRAFWTKEQARCINQFAMWFTNAAINIATDLAIILLPMPVIRSLNLPRRQKQALIGIFAIGGFVCIVSILRLQSLVAISNSNDQTYDNPPAATWSSVEANIGIICSCLPCLRPLITRFLPGVFSSRNKYNSASGQPYGRSTFGRPSNGPATMLEPLDGKFSQGSSDAENLGEIQVVREVRVTVEDKEGGKRRKGEREGSTETLVRGVA</sequence>
<dbReference type="InterPro" id="IPR052337">
    <property type="entry name" value="SAT4-like"/>
</dbReference>
<keyword evidence="3 7" id="KW-1133">Transmembrane helix</keyword>
<name>A0A9P4N495_9PLEO</name>
<feature type="region of interest" description="Disordered" evidence="6">
    <location>
        <begin position="275"/>
        <end position="297"/>
    </location>
</feature>
<evidence type="ECO:0000256" key="7">
    <source>
        <dbReference type="SAM" id="Phobius"/>
    </source>
</evidence>
<dbReference type="PANTHER" id="PTHR33048:SF132">
    <property type="entry name" value="MEMBRANE PROTEIN, PUTATIVE (AFU_ORTHOLOGUE AFUA_6G07820)-RELATED"/>
    <property type="match status" value="1"/>
</dbReference>
<feature type="transmembrane region" description="Helical" evidence="7">
    <location>
        <begin position="43"/>
        <end position="66"/>
    </location>
</feature>
<evidence type="ECO:0000313" key="10">
    <source>
        <dbReference type="Proteomes" id="UP000800093"/>
    </source>
</evidence>
<dbReference type="AlphaFoldDB" id="A0A9P4N495"/>
<evidence type="ECO:0000256" key="5">
    <source>
        <dbReference type="ARBA" id="ARBA00038359"/>
    </source>
</evidence>
<evidence type="ECO:0000256" key="3">
    <source>
        <dbReference type="ARBA" id="ARBA00022989"/>
    </source>
</evidence>
<feature type="transmembrane region" description="Helical" evidence="7">
    <location>
        <begin position="121"/>
        <end position="151"/>
    </location>
</feature>
<dbReference type="GO" id="GO:0016020">
    <property type="term" value="C:membrane"/>
    <property type="evidence" value="ECO:0007669"/>
    <property type="project" value="UniProtKB-SubCell"/>
</dbReference>
<dbReference type="InterPro" id="IPR049326">
    <property type="entry name" value="Rhodopsin_dom_fungi"/>
</dbReference>
<keyword evidence="10" id="KW-1185">Reference proteome</keyword>
<feature type="transmembrane region" description="Helical" evidence="7">
    <location>
        <begin position="13"/>
        <end position="31"/>
    </location>
</feature>
<dbReference type="Proteomes" id="UP000800093">
    <property type="component" value="Unassembled WGS sequence"/>
</dbReference>
<comment type="caution">
    <text evidence="9">The sequence shown here is derived from an EMBL/GenBank/DDBJ whole genome shotgun (WGS) entry which is preliminary data.</text>
</comment>
<feature type="transmembrane region" description="Helical" evidence="7">
    <location>
        <begin position="199"/>
        <end position="218"/>
    </location>
</feature>
<evidence type="ECO:0000259" key="8">
    <source>
        <dbReference type="Pfam" id="PF20684"/>
    </source>
</evidence>